<evidence type="ECO:0008006" key="4">
    <source>
        <dbReference type="Google" id="ProtNLM"/>
    </source>
</evidence>
<evidence type="ECO:0000313" key="2">
    <source>
        <dbReference type="EMBL" id="EEG28452.1"/>
    </source>
</evidence>
<evidence type="ECO:0000313" key="3">
    <source>
        <dbReference type="Proteomes" id="UP000003340"/>
    </source>
</evidence>
<reference evidence="2 3" key="2">
    <citation type="submission" date="2009-02" db="EMBL/GenBank/DDBJ databases">
        <title>Draft genome sequence of Clostridium methylpentosum (DSM 5476).</title>
        <authorList>
            <person name="Sudarsanam P."/>
            <person name="Ley R."/>
            <person name="Guruge J."/>
            <person name="Turnbaugh P.J."/>
            <person name="Mahowald M."/>
            <person name="Liep D."/>
            <person name="Gordon J."/>
        </authorList>
    </citation>
    <scope>NUCLEOTIDE SEQUENCE [LARGE SCALE GENOMIC DNA]</scope>
    <source>
        <strain evidence="2 3">DSM 5476</strain>
    </source>
</reference>
<dbReference type="AlphaFoldDB" id="C0EJ99"/>
<protein>
    <recommendedName>
        <fullName evidence="4">Tat pathway signal sequence domain protein</fullName>
    </recommendedName>
</protein>
<evidence type="ECO:0000256" key="1">
    <source>
        <dbReference type="SAM" id="SignalP"/>
    </source>
</evidence>
<dbReference type="HOGENOM" id="CLU_1802758_0_0_9"/>
<gene>
    <name evidence="2" type="ORF">CLOSTMETH_03952</name>
</gene>
<keyword evidence="1" id="KW-0732">Signal</keyword>
<name>C0EJ99_9FIRM</name>
<feature type="signal peptide" evidence="1">
    <location>
        <begin position="1"/>
        <end position="25"/>
    </location>
</feature>
<reference evidence="2 3" key="1">
    <citation type="submission" date="2009-01" db="EMBL/GenBank/DDBJ databases">
        <authorList>
            <person name="Fulton L."/>
            <person name="Clifton S."/>
            <person name="Fulton B."/>
            <person name="Xu J."/>
            <person name="Minx P."/>
            <person name="Pepin K.H."/>
            <person name="Johnson M."/>
            <person name="Bhonagiri V."/>
            <person name="Nash W.E."/>
            <person name="Mardis E.R."/>
            <person name="Wilson R.K."/>
        </authorList>
    </citation>
    <scope>NUCLEOTIDE SEQUENCE [LARGE SCALE GENOMIC DNA]</scope>
    <source>
        <strain evidence="2 3">DSM 5476</strain>
    </source>
</reference>
<comment type="caution">
    <text evidence="2">The sequence shown here is derived from an EMBL/GenBank/DDBJ whole genome shotgun (WGS) entry which is preliminary data.</text>
</comment>
<sequence>MKMKKVAAVVMAAVMSLTMATAVNAEQVEPQAENVLEEIQPRFSYIERLYYDLTLGSTYATIVVQGYGQSDCSSINMYYTMQYKEGGSWHNWYSGSKTFYPNGSYTDSGIAYPKSKEAWRLEVVAKATSTSGRTETYTYYKYV</sequence>
<proteinExistence type="predicted"/>
<organism evidence="2 3">
    <name type="scientific">[Clostridium] methylpentosum DSM 5476</name>
    <dbReference type="NCBI Taxonomy" id="537013"/>
    <lineage>
        <taxon>Bacteria</taxon>
        <taxon>Bacillati</taxon>
        <taxon>Bacillota</taxon>
        <taxon>Clostridia</taxon>
        <taxon>Eubacteriales</taxon>
        <taxon>Oscillospiraceae</taxon>
        <taxon>Oscillospiraceae incertae sedis</taxon>
    </lineage>
</organism>
<feature type="chain" id="PRO_5002897960" description="Tat pathway signal sequence domain protein" evidence="1">
    <location>
        <begin position="26"/>
        <end position="143"/>
    </location>
</feature>
<keyword evidence="3" id="KW-1185">Reference proteome</keyword>
<accession>C0EJ99</accession>
<dbReference type="EMBL" id="ACEC01000137">
    <property type="protein sequence ID" value="EEG28452.1"/>
    <property type="molecule type" value="Genomic_DNA"/>
</dbReference>
<dbReference type="Proteomes" id="UP000003340">
    <property type="component" value="Unassembled WGS sequence"/>
</dbReference>